<sequence length="149" mass="15904">MSLKTRIVDDMKTAMKARESARLAAIRLLMAAMKQKEVDERIELDDAGVVGVIEKMLKQRRDSIAQYEAAKRQDLADAEKFEVGVLTAYMPAGLSADEVAAIVAAAVAESGAKSPADMGKVMAIVKPKIAGRADMAEVSKLVKAKLGGQ</sequence>
<name>A0AA49FJF2_9PROT</name>
<dbReference type="PANTHER" id="PTHR28055">
    <property type="entry name" value="ALTERED INHERITANCE OF MITOCHONDRIA PROTEIN 41, MITOCHONDRIAL"/>
    <property type="match status" value="1"/>
</dbReference>
<dbReference type="InterPro" id="IPR019004">
    <property type="entry name" value="YqeY/Aim41"/>
</dbReference>
<dbReference type="InterPro" id="IPR023168">
    <property type="entry name" value="GatB_Yqey_C_2"/>
</dbReference>
<reference evidence="1" key="1">
    <citation type="journal article" date="2023" name="Nat. Microbiol.">
        <title>Enrichment and characterization of a nitric oxide-reducing microbial community in a continuous bioreactor.</title>
        <authorList>
            <person name="Garrido-Amador P."/>
            <person name="Stortenbeker N."/>
            <person name="Wessels H.J.C.T."/>
            <person name="Speth D.R."/>
            <person name="Garcia-Heredia I."/>
            <person name="Kartal B."/>
        </authorList>
    </citation>
    <scope>NUCLEOTIDE SEQUENCE</scope>
    <source>
        <strain evidence="1">MAG1</strain>
    </source>
</reference>
<dbReference type="PANTHER" id="PTHR28055:SF1">
    <property type="entry name" value="ALTERED INHERITANCE OF MITOCHONDRIA PROTEIN 41, MITOCHONDRIAL"/>
    <property type="match status" value="1"/>
</dbReference>
<accession>A0AA49FJF2</accession>
<dbReference type="Proteomes" id="UP001234916">
    <property type="component" value="Chromosome"/>
</dbReference>
<dbReference type="Gene3D" id="1.10.10.410">
    <property type="match status" value="1"/>
</dbReference>
<dbReference type="InterPro" id="IPR003789">
    <property type="entry name" value="Asn/Gln_tRNA_amidoTrase-B-like"/>
</dbReference>
<gene>
    <name evidence="1" type="ORF">OHM77_07620</name>
</gene>
<dbReference type="AlphaFoldDB" id="A0AA49FJF2"/>
<dbReference type="SUPFAM" id="SSF89095">
    <property type="entry name" value="GatB/YqeY motif"/>
    <property type="match status" value="1"/>
</dbReference>
<dbReference type="KEGG" id="npv:OHM77_07620"/>
<dbReference type="InterPro" id="IPR042184">
    <property type="entry name" value="YqeY/Aim41_N"/>
</dbReference>
<organism evidence="1">
    <name type="scientific">Candidatus Nitricoxidivorans perseverans</name>
    <dbReference type="NCBI Taxonomy" id="2975601"/>
    <lineage>
        <taxon>Bacteria</taxon>
        <taxon>Pseudomonadati</taxon>
        <taxon>Pseudomonadota</taxon>
        <taxon>Betaproteobacteria</taxon>
        <taxon>Nitrosomonadales</taxon>
        <taxon>Sterolibacteriaceae</taxon>
        <taxon>Candidatus Nitricoxidivorans</taxon>
    </lineage>
</organism>
<dbReference type="Gene3D" id="1.10.1510.10">
    <property type="entry name" value="Uncharacterised protein YqeY/AIM41 PF09424, N-terminal domain"/>
    <property type="match status" value="1"/>
</dbReference>
<proteinExistence type="predicted"/>
<dbReference type="GO" id="GO:0016884">
    <property type="term" value="F:carbon-nitrogen ligase activity, with glutamine as amido-N-donor"/>
    <property type="evidence" value="ECO:0007669"/>
    <property type="project" value="InterPro"/>
</dbReference>
<dbReference type="Pfam" id="PF09424">
    <property type="entry name" value="YqeY"/>
    <property type="match status" value="1"/>
</dbReference>
<protein>
    <submittedName>
        <fullName evidence="1">GatB/YqeY domain-containing protein</fullName>
    </submittedName>
</protein>
<evidence type="ECO:0000313" key="1">
    <source>
        <dbReference type="EMBL" id="WIM04578.1"/>
    </source>
</evidence>
<dbReference type="EMBL" id="CP107246">
    <property type="protein sequence ID" value="WIM04578.1"/>
    <property type="molecule type" value="Genomic_DNA"/>
</dbReference>